<dbReference type="GO" id="GO:0016813">
    <property type="term" value="F:hydrolase activity, acting on carbon-nitrogen (but not peptide) bonds, in linear amidines"/>
    <property type="evidence" value="ECO:0007669"/>
    <property type="project" value="InterPro"/>
</dbReference>
<dbReference type="Proteomes" id="UP000018144">
    <property type="component" value="Unassembled WGS sequence"/>
</dbReference>
<dbReference type="Gene3D" id="3.40.630.10">
    <property type="entry name" value="Zn peptidases"/>
    <property type="match status" value="1"/>
</dbReference>
<dbReference type="Pfam" id="PF01546">
    <property type="entry name" value="Peptidase_M20"/>
    <property type="match status" value="1"/>
</dbReference>
<comment type="similarity">
    <text evidence="1">Belongs to the peptidase M20A family.</text>
</comment>
<dbReference type="InterPro" id="IPR036264">
    <property type="entry name" value="Bact_exopeptidase_dim_dom"/>
</dbReference>
<dbReference type="SUPFAM" id="SSF55031">
    <property type="entry name" value="Bacterial exopeptidase dimerisation domain"/>
    <property type="match status" value="1"/>
</dbReference>
<sequence>MQRFVPAFPNRLSGLTINSTRLWDTIHTSCQWGAAHRYGKNLTDTGMARLALSDDDSKVRAWFVSETKKLGCDVTIDNMGNIFALRKGKNGGPMTAIGSHLDTQPRGGRYDGILGVVAGLEALRTIHENGYETNYDVGIVNWTNEEGARFPKSMHASGVWAGVTPLEEAWNLADIMNPSITTKAELQRHGYLGELTCSSASYPLAAHFELHIEQGPILEGSNKKVGIVSGAQAYRWLTVTVDGRDAHTGTTPFNARKDPLLAAAKMVVHSNELAKERGALASTGVFKLPMGSSTNTLPAQVIFTLDIRHPSHGVVKEIYSKCIEGFNKIAMEDGKGVDVTIEVETDSPEIKFHPDCREAIRKAANGVVGEDGSMDIMSGAGHDSVYTSRICPTGMIFVQCKDGVSHHPTEYCSPEDCSIGAQTILDAVINYDKLRVEQGM</sequence>
<dbReference type="PANTHER" id="PTHR32494:SF20">
    <property type="entry name" value="PEPTIDASE M20 DIMERISATION DOMAIN-CONTAINING PROTEIN"/>
    <property type="match status" value="1"/>
</dbReference>
<dbReference type="Gene3D" id="3.30.70.360">
    <property type="match status" value="1"/>
</dbReference>
<protein>
    <submittedName>
        <fullName evidence="3">Similar to N-carbamoyl-L-amino acid hydrolase acc. no. Q53389</fullName>
    </submittedName>
</protein>
<name>U4LNK5_PYROM</name>
<keyword evidence="2 3" id="KW-0378">Hydrolase</keyword>
<dbReference type="AlphaFoldDB" id="U4LNK5"/>
<dbReference type="PIRSF" id="PIRSF001235">
    <property type="entry name" value="Amidase_carbamoylase"/>
    <property type="match status" value="1"/>
</dbReference>
<gene>
    <name evidence="3" type="ORF">PCON_02680</name>
</gene>
<evidence type="ECO:0000256" key="2">
    <source>
        <dbReference type="ARBA" id="ARBA00022801"/>
    </source>
</evidence>
<dbReference type="SUPFAM" id="SSF53187">
    <property type="entry name" value="Zn-dependent exopeptidases"/>
    <property type="match status" value="1"/>
</dbReference>
<reference evidence="3 4" key="1">
    <citation type="journal article" date="2013" name="PLoS Genet.">
        <title>The genome and development-dependent transcriptomes of Pyronema confluens: a window into fungal evolution.</title>
        <authorList>
            <person name="Traeger S."/>
            <person name="Altegoer F."/>
            <person name="Freitag M."/>
            <person name="Gabaldon T."/>
            <person name="Kempken F."/>
            <person name="Kumar A."/>
            <person name="Marcet-Houben M."/>
            <person name="Poggeler S."/>
            <person name="Stajich J.E."/>
            <person name="Nowrousian M."/>
        </authorList>
    </citation>
    <scope>NUCLEOTIDE SEQUENCE [LARGE SCALE GENOMIC DNA]</scope>
    <source>
        <strain evidence="4">CBS 100304</strain>
        <tissue evidence="3">Vegetative mycelium</tissue>
    </source>
</reference>
<dbReference type="NCBIfam" id="TIGR01879">
    <property type="entry name" value="hydantase"/>
    <property type="match status" value="1"/>
</dbReference>
<evidence type="ECO:0000313" key="3">
    <source>
        <dbReference type="EMBL" id="CCX16149.1"/>
    </source>
</evidence>
<dbReference type="InterPro" id="IPR002933">
    <property type="entry name" value="Peptidase_M20"/>
</dbReference>
<proteinExistence type="inferred from homology"/>
<evidence type="ECO:0000256" key="1">
    <source>
        <dbReference type="ARBA" id="ARBA00006247"/>
    </source>
</evidence>
<organism evidence="3 4">
    <name type="scientific">Pyronema omphalodes (strain CBS 100304)</name>
    <name type="common">Pyronema confluens</name>
    <dbReference type="NCBI Taxonomy" id="1076935"/>
    <lineage>
        <taxon>Eukaryota</taxon>
        <taxon>Fungi</taxon>
        <taxon>Dikarya</taxon>
        <taxon>Ascomycota</taxon>
        <taxon>Pezizomycotina</taxon>
        <taxon>Pezizomycetes</taxon>
        <taxon>Pezizales</taxon>
        <taxon>Pyronemataceae</taxon>
        <taxon>Pyronema</taxon>
    </lineage>
</organism>
<dbReference type="eggNOG" id="ENOG502QPR4">
    <property type="taxonomic scope" value="Eukaryota"/>
</dbReference>
<dbReference type="OMA" id="CSSGVWA"/>
<keyword evidence="4" id="KW-1185">Reference proteome</keyword>
<dbReference type="OrthoDB" id="4676at2759"/>
<dbReference type="STRING" id="1076935.U4LNK5"/>
<evidence type="ECO:0000313" key="4">
    <source>
        <dbReference type="Proteomes" id="UP000018144"/>
    </source>
</evidence>
<dbReference type="PANTHER" id="PTHR32494">
    <property type="entry name" value="ALLANTOATE DEIMINASE-RELATED"/>
    <property type="match status" value="1"/>
</dbReference>
<dbReference type="CDD" id="cd03884">
    <property type="entry name" value="M20_bAS"/>
    <property type="match status" value="1"/>
</dbReference>
<accession>U4LNK5</accession>
<dbReference type="InterPro" id="IPR010158">
    <property type="entry name" value="Amidase_Cbmase"/>
</dbReference>
<dbReference type="EMBL" id="HF936318">
    <property type="protein sequence ID" value="CCX16149.1"/>
    <property type="molecule type" value="Genomic_DNA"/>
</dbReference>